<dbReference type="EMBL" id="JAATJB010000001">
    <property type="protein sequence ID" value="NJB95803.1"/>
    <property type="molecule type" value="Genomic_DNA"/>
</dbReference>
<dbReference type="NCBIfam" id="TIGR03373">
    <property type="entry name" value="VI_minor_4"/>
    <property type="match status" value="1"/>
</dbReference>
<proteinExistence type="predicted"/>
<accession>A0A7X5XVQ3</accession>
<evidence type="ECO:0000313" key="2">
    <source>
        <dbReference type="Proteomes" id="UP000531251"/>
    </source>
</evidence>
<dbReference type="Proteomes" id="UP000531251">
    <property type="component" value="Unassembled WGS sequence"/>
</dbReference>
<dbReference type="AlphaFoldDB" id="A0A7X5XVQ3"/>
<evidence type="ECO:0000313" key="1">
    <source>
        <dbReference type="EMBL" id="NJB95803.1"/>
    </source>
</evidence>
<comment type="caution">
    <text evidence="1">The sequence shown here is derived from an EMBL/GenBank/DDBJ whole genome shotgun (WGS) entry which is preliminary data.</text>
</comment>
<gene>
    <name evidence="1" type="ORF">GGR89_000095</name>
</gene>
<protein>
    <submittedName>
        <fullName evidence="1">Type VI secretion system protein ImpM</fullName>
    </submittedName>
</protein>
<dbReference type="RefSeq" id="WP_125974667.1">
    <property type="nucleotide sequence ID" value="NZ_BAAADY010000035.1"/>
</dbReference>
<reference evidence="1 2" key="1">
    <citation type="submission" date="2020-03" db="EMBL/GenBank/DDBJ databases">
        <title>Genomic Encyclopedia of Type Strains, Phase IV (KMG-IV): sequencing the most valuable type-strain genomes for metagenomic binning, comparative biology and taxonomic classification.</title>
        <authorList>
            <person name="Goeker M."/>
        </authorList>
    </citation>
    <scope>NUCLEOTIDE SEQUENCE [LARGE SCALE GENOMIC DNA]</scope>
    <source>
        <strain evidence="1 2">DSM 7225</strain>
    </source>
</reference>
<sequence>MSGAAFLFGKLPSRAEFTSRGLPPAERVQWDAWCCAVMADGAARLGEDFEAAFDATAPWHFGLLLAGGSWQAGCIAPACDSHGRRFPLVLGRKGTGAPAPLFLAGMAAAMAEAIQAAFAPVLDLNAFLPACAARVAGPAASAPEMTDWRHDWIGR</sequence>
<dbReference type="InterPro" id="IPR038225">
    <property type="entry name" value="TagF_sf"/>
</dbReference>
<dbReference type="Pfam" id="PF09867">
    <property type="entry name" value="TagF_N"/>
    <property type="match status" value="1"/>
</dbReference>
<dbReference type="InterPro" id="IPR017748">
    <property type="entry name" value="TagF"/>
</dbReference>
<dbReference type="Gene3D" id="3.40.1730.10">
    <property type="entry name" value="pa0076 domain"/>
    <property type="match status" value="1"/>
</dbReference>
<name>A0A7X5XVQ3_9SPHN</name>
<keyword evidence="2" id="KW-1185">Reference proteome</keyword>
<organism evidence="1 2">
    <name type="scientific">Sphingomonas trueperi</name>
    <dbReference type="NCBI Taxonomy" id="53317"/>
    <lineage>
        <taxon>Bacteria</taxon>
        <taxon>Pseudomonadati</taxon>
        <taxon>Pseudomonadota</taxon>
        <taxon>Alphaproteobacteria</taxon>
        <taxon>Sphingomonadales</taxon>
        <taxon>Sphingomonadaceae</taxon>
        <taxon>Sphingomonas</taxon>
    </lineage>
</organism>